<name>A0A2W1F3F7_9PLEO</name>
<dbReference type="Proteomes" id="UP000249757">
    <property type="component" value="Unassembled WGS sequence"/>
</dbReference>
<reference evidence="3" key="1">
    <citation type="journal article" date="2022" name="Microb. Genom.">
        <title>A global pangenome for the wheat fungal pathogen Pyrenophora tritici-repentis and prediction of effector protein structural homology.</title>
        <authorList>
            <person name="Moolhuijzen P.M."/>
            <person name="See P.T."/>
            <person name="Shi G."/>
            <person name="Powell H.R."/>
            <person name="Cockram J."/>
            <person name="Jorgensen L.N."/>
            <person name="Benslimane H."/>
            <person name="Strelkov S.E."/>
            <person name="Turner J."/>
            <person name="Liu Z."/>
            <person name="Moffat C.S."/>
        </authorList>
    </citation>
    <scope>NUCLEOTIDE SEQUENCE [LARGE SCALE GENOMIC DNA]</scope>
</reference>
<organism evidence="2 3">
    <name type="scientific">Pyrenophora tritici-repentis</name>
    <dbReference type="NCBI Taxonomy" id="45151"/>
    <lineage>
        <taxon>Eukaryota</taxon>
        <taxon>Fungi</taxon>
        <taxon>Dikarya</taxon>
        <taxon>Ascomycota</taxon>
        <taxon>Pezizomycotina</taxon>
        <taxon>Dothideomycetes</taxon>
        <taxon>Pleosporomycetidae</taxon>
        <taxon>Pleosporales</taxon>
        <taxon>Pleosporineae</taxon>
        <taxon>Pleosporaceae</taxon>
        <taxon>Pyrenophora</taxon>
    </lineage>
</organism>
<sequence length="278" mass="30588">MVALKLDIPALIIGSLLAIPVLSAPTANVVGHAPTVEDIIPREYIEEVRAYHEELAQIKKRAEWNHAKRALSALEKRQPAQNTCLEGETWIQRECRSDVSPRAWQDECEPANGEGFGVFRPGECPENTVCVQLSIPNGVDPGGEESFIEDILCQPSTPPRQGVRTAKRQYGYRNYKAKDKNVVAIGIEVLEDNTEASVSANVLSSDRTFVVKPITPITANLRGFNLKLCQMDPGNTQQNSPQCSPIGRPHNLRMGQFVDFTFALSAGQDSLLFYSIAG</sequence>
<evidence type="ECO:0000313" key="2">
    <source>
        <dbReference type="EMBL" id="KAI1508486.1"/>
    </source>
</evidence>
<dbReference type="AlphaFoldDB" id="A0A2W1F3F7"/>
<feature type="signal peptide" evidence="1">
    <location>
        <begin position="1"/>
        <end position="18"/>
    </location>
</feature>
<feature type="chain" id="PRO_5041069704" evidence="1">
    <location>
        <begin position="19"/>
        <end position="278"/>
    </location>
</feature>
<evidence type="ECO:0000256" key="1">
    <source>
        <dbReference type="SAM" id="SignalP"/>
    </source>
</evidence>
<protein>
    <submittedName>
        <fullName evidence="2">Uncharacterized protein</fullName>
    </submittedName>
</protein>
<dbReference type="OrthoDB" id="3689544at2759"/>
<keyword evidence="1" id="KW-0732">Signal</keyword>
<dbReference type="EMBL" id="NRDI02000025">
    <property type="protein sequence ID" value="KAI1508486.1"/>
    <property type="molecule type" value="Genomic_DNA"/>
</dbReference>
<gene>
    <name evidence="2" type="ORF">Ptr86124_012438</name>
</gene>
<proteinExistence type="predicted"/>
<accession>A0A2W1F3F7</accession>
<keyword evidence="3" id="KW-1185">Reference proteome</keyword>
<comment type="caution">
    <text evidence="2">The sequence shown here is derived from an EMBL/GenBank/DDBJ whole genome shotgun (WGS) entry which is preliminary data.</text>
</comment>
<evidence type="ECO:0000313" key="3">
    <source>
        <dbReference type="Proteomes" id="UP000249757"/>
    </source>
</evidence>
<dbReference type="OMA" id="ENGHEIH"/>